<evidence type="ECO:0000313" key="3">
    <source>
        <dbReference type="Proteomes" id="UP001372338"/>
    </source>
</evidence>
<sequence>MLNERENMALLTLLFFFSALLTCLCVALVINFIIELASIIDRSPTGQDALWAGIGIVLFTIYAFAFMAFGIFSSCGMLFNSSTKIAPAPTSVEGEQQSAVV</sequence>
<reference evidence="2 3" key="1">
    <citation type="submission" date="2024-01" db="EMBL/GenBank/DDBJ databases">
        <title>The genomes of 5 underutilized Papilionoideae crops provide insights into root nodulation and disease resistanc.</title>
        <authorList>
            <person name="Yuan L."/>
        </authorList>
    </citation>
    <scope>NUCLEOTIDE SEQUENCE [LARGE SCALE GENOMIC DNA]</scope>
    <source>
        <strain evidence="2">ZHUSHIDOU_FW_LH</strain>
        <tissue evidence="2">Leaf</tissue>
    </source>
</reference>
<dbReference type="EMBL" id="JAYWIO010000003">
    <property type="protein sequence ID" value="KAK7273110.1"/>
    <property type="molecule type" value="Genomic_DNA"/>
</dbReference>
<dbReference type="AlphaFoldDB" id="A0AAN9FCW8"/>
<keyword evidence="3" id="KW-1185">Reference proteome</keyword>
<dbReference type="Proteomes" id="UP001372338">
    <property type="component" value="Unassembled WGS sequence"/>
</dbReference>
<proteinExistence type="predicted"/>
<gene>
    <name evidence="2" type="ORF">RIF29_14156</name>
</gene>
<organism evidence="2 3">
    <name type="scientific">Crotalaria pallida</name>
    <name type="common">Smooth rattlebox</name>
    <name type="synonym">Crotalaria striata</name>
    <dbReference type="NCBI Taxonomy" id="3830"/>
    <lineage>
        <taxon>Eukaryota</taxon>
        <taxon>Viridiplantae</taxon>
        <taxon>Streptophyta</taxon>
        <taxon>Embryophyta</taxon>
        <taxon>Tracheophyta</taxon>
        <taxon>Spermatophyta</taxon>
        <taxon>Magnoliopsida</taxon>
        <taxon>eudicotyledons</taxon>
        <taxon>Gunneridae</taxon>
        <taxon>Pentapetalae</taxon>
        <taxon>rosids</taxon>
        <taxon>fabids</taxon>
        <taxon>Fabales</taxon>
        <taxon>Fabaceae</taxon>
        <taxon>Papilionoideae</taxon>
        <taxon>50 kb inversion clade</taxon>
        <taxon>genistoids sensu lato</taxon>
        <taxon>core genistoids</taxon>
        <taxon>Crotalarieae</taxon>
        <taxon>Crotalaria</taxon>
    </lineage>
</organism>
<accession>A0AAN9FCW8</accession>
<protein>
    <submittedName>
        <fullName evidence="2">Uncharacterized protein</fullName>
    </submittedName>
</protein>
<keyword evidence="1" id="KW-0812">Transmembrane</keyword>
<evidence type="ECO:0000313" key="2">
    <source>
        <dbReference type="EMBL" id="KAK7273110.1"/>
    </source>
</evidence>
<keyword evidence="1" id="KW-1133">Transmembrane helix</keyword>
<comment type="caution">
    <text evidence="2">The sequence shown here is derived from an EMBL/GenBank/DDBJ whole genome shotgun (WGS) entry which is preliminary data.</text>
</comment>
<feature type="transmembrane region" description="Helical" evidence="1">
    <location>
        <begin position="49"/>
        <end position="72"/>
    </location>
</feature>
<keyword evidence="1" id="KW-0472">Membrane</keyword>
<name>A0AAN9FCW8_CROPI</name>
<evidence type="ECO:0000256" key="1">
    <source>
        <dbReference type="SAM" id="Phobius"/>
    </source>
</evidence>